<evidence type="ECO:0000256" key="3">
    <source>
        <dbReference type="ARBA" id="ARBA00023315"/>
    </source>
</evidence>
<protein>
    <recommendedName>
        <fullName evidence="1">[acyl-carrier-protein] S-malonyltransferase</fullName>
        <ecNumber evidence="1">2.3.1.39</ecNumber>
    </recommendedName>
</protein>
<dbReference type="InterPro" id="IPR050858">
    <property type="entry name" value="Mal-CoA-ACP_Trans/PKS_FabD"/>
</dbReference>
<dbReference type="GO" id="GO:0004314">
    <property type="term" value="F:[acyl-carrier-protein] S-malonyltransferase activity"/>
    <property type="evidence" value="ECO:0007669"/>
    <property type="project" value="UniProtKB-EC"/>
</dbReference>
<keyword evidence="2 6" id="KW-0808">Transferase</keyword>
<sequence>MSTALLFPGQGTPGRAAPVSTTDTQVALLVAGVTAARALIDEHGLRVDAVAGHSAGVFGAAVVAGVLDLPAALRAVRVRGAAMQRACAGDAWAMAAVEGLGRAAVQRLVDATDGPLWIANVNAADQIVVAGTRAALDALRGRAPAAGARAVTDLGVAVASHGPLQAGTARAVARALAGEAHGEQRRAYFANTTGRRLFDAPGAVLEDLARSVQQPVRWHDIVRLMPELGITTTVQVPPGHALAALAAREHPQLTDLAIDDIGIPATLHRLEREE</sequence>
<keyword evidence="7" id="KW-1185">Reference proteome</keyword>
<dbReference type="Gene3D" id="3.40.366.10">
    <property type="entry name" value="Malonyl-Coenzyme A Acyl Carrier Protein, domain 2"/>
    <property type="match status" value="1"/>
</dbReference>
<dbReference type="EC" id="2.3.1.39" evidence="1"/>
<comment type="caution">
    <text evidence="6">The sequence shown here is derived from an EMBL/GenBank/DDBJ whole genome shotgun (WGS) entry which is preliminary data.</text>
</comment>
<evidence type="ECO:0000256" key="4">
    <source>
        <dbReference type="ARBA" id="ARBA00048462"/>
    </source>
</evidence>
<evidence type="ECO:0000313" key="7">
    <source>
        <dbReference type="Proteomes" id="UP001595912"/>
    </source>
</evidence>
<dbReference type="EMBL" id="JBHSIU010000046">
    <property type="protein sequence ID" value="MFC5003153.1"/>
    <property type="molecule type" value="Genomic_DNA"/>
</dbReference>
<dbReference type="RefSeq" id="WP_380121905.1">
    <property type="nucleotide sequence ID" value="NZ_JBHSIU010000046.1"/>
</dbReference>
<dbReference type="PANTHER" id="PTHR42681:SF1">
    <property type="entry name" value="MALONYL-COA-ACYL CARRIER PROTEIN TRANSACYLASE, MITOCHONDRIAL"/>
    <property type="match status" value="1"/>
</dbReference>
<dbReference type="InterPro" id="IPR001227">
    <property type="entry name" value="Ac_transferase_dom_sf"/>
</dbReference>
<keyword evidence="3 6" id="KW-0012">Acyltransferase</keyword>
<accession>A0ABV9W791</accession>
<dbReference type="InterPro" id="IPR016035">
    <property type="entry name" value="Acyl_Trfase/lysoPLipase"/>
</dbReference>
<dbReference type="Pfam" id="PF00698">
    <property type="entry name" value="Acyl_transf_1"/>
    <property type="match status" value="1"/>
</dbReference>
<dbReference type="SMART" id="SM00827">
    <property type="entry name" value="PKS_AT"/>
    <property type="match status" value="1"/>
</dbReference>
<dbReference type="InterPro" id="IPR016036">
    <property type="entry name" value="Malonyl_transacylase_ACP-bd"/>
</dbReference>
<evidence type="ECO:0000313" key="6">
    <source>
        <dbReference type="EMBL" id="MFC5003153.1"/>
    </source>
</evidence>
<dbReference type="InterPro" id="IPR014043">
    <property type="entry name" value="Acyl_transferase_dom"/>
</dbReference>
<evidence type="ECO:0000256" key="2">
    <source>
        <dbReference type="ARBA" id="ARBA00022679"/>
    </source>
</evidence>
<dbReference type="Proteomes" id="UP001595912">
    <property type="component" value="Unassembled WGS sequence"/>
</dbReference>
<dbReference type="SUPFAM" id="SSF55048">
    <property type="entry name" value="Probable ACP-binding domain of malonyl-CoA ACP transacylase"/>
    <property type="match status" value="1"/>
</dbReference>
<feature type="domain" description="Malonyl-CoA:ACP transacylase (MAT)" evidence="5">
    <location>
        <begin position="6"/>
        <end position="270"/>
    </location>
</feature>
<organism evidence="6 7">
    <name type="scientific">Dactylosporangium cerinum</name>
    <dbReference type="NCBI Taxonomy" id="1434730"/>
    <lineage>
        <taxon>Bacteria</taxon>
        <taxon>Bacillati</taxon>
        <taxon>Actinomycetota</taxon>
        <taxon>Actinomycetes</taxon>
        <taxon>Micromonosporales</taxon>
        <taxon>Micromonosporaceae</taxon>
        <taxon>Dactylosporangium</taxon>
    </lineage>
</organism>
<name>A0ABV9W791_9ACTN</name>
<evidence type="ECO:0000256" key="1">
    <source>
        <dbReference type="ARBA" id="ARBA00013258"/>
    </source>
</evidence>
<gene>
    <name evidence="6" type="ORF">ACFPIJ_35645</name>
</gene>
<proteinExistence type="predicted"/>
<dbReference type="PANTHER" id="PTHR42681">
    <property type="entry name" value="MALONYL-COA-ACYL CARRIER PROTEIN TRANSACYLASE, MITOCHONDRIAL"/>
    <property type="match status" value="1"/>
</dbReference>
<comment type="catalytic activity">
    <reaction evidence="4">
        <text>holo-[ACP] + malonyl-CoA = malonyl-[ACP] + CoA</text>
        <dbReference type="Rhea" id="RHEA:41792"/>
        <dbReference type="Rhea" id="RHEA-COMP:9623"/>
        <dbReference type="Rhea" id="RHEA-COMP:9685"/>
        <dbReference type="ChEBI" id="CHEBI:57287"/>
        <dbReference type="ChEBI" id="CHEBI:57384"/>
        <dbReference type="ChEBI" id="CHEBI:64479"/>
        <dbReference type="ChEBI" id="CHEBI:78449"/>
        <dbReference type="EC" id="2.3.1.39"/>
    </reaction>
</comment>
<evidence type="ECO:0000259" key="5">
    <source>
        <dbReference type="SMART" id="SM00827"/>
    </source>
</evidence>
<dbReference type="SUPFAM" id="SSF52151">
    <property type="entry name" value="FabD/lysophospholipase-like"/>
    <property type="match status" value="1"/>
</dbReference>
<reference evidence="7" key="1">
    <citation type="journal article" date="2019" name="Int. J. Syst. Evol. Microbiol.">
        <title>The Global Catalogue of Microorganisms (GCM) 10K type strain sequencing project: providing services to taxonomists for standard genome sequencing and annotation.</title>
        <authorList>
            <consortium name="The Broad Institute Genomics Platform"/>
            <consortium name="The Broad Institute Genome Sequencing Center for Infectious Disease"/>
            <person name="Wu L."/>
            <person name="Ma J."/>
        </authorList>
    </citation>
    <scope>NUCLEOTIDE SEQUENCE [LARGE SCALE GENOMIC DNA]</scope>
    <source>
        <strain evidence="7">CGMCC 4.7152</strain>
    </source>
</reference>